<dbReference type="Pfam" id="PF03706">
    <property type="entry name" value="LPG_synthase_TM"/>
    <property type="match status" value="1"/>
</dbReference>
<protein>
    <recommendedName>
        <fullName evidence="6">Phosphatidylglycerol lysyltransferase</fullName>
        <ecNumber evidence="6">2.3.2.3</ecNumber>
    </recommendedName>
    <alternativeName>
        <fullName evidence="6">Lysylphosphatidylglycerol synthase</fullName>
    </alternativeName>
</protein>
<keyword evidence="6" id="KW-0443">Lipid metabolism</keyword>
<sequence length="430" mass="47430">MEEDDKKTTEQRKKQISQELAKLGDPKSKASKRNIISGVVLLIAMAAVVITVILNTNEIGDISSTFIEISHGKNYLWLILAIALTILFFLIYPIPLVILSRSYDKKASAADGYFIGASEHFYNGVTPFAAGGQPVQIYEFSKKGMDSSLATGLVLSNFMIYLIVLNAFEVLAFIFVKDIDAAIYNFAGGNYTNYVLIWCLAVLGYVFNLGFLAAVVCLGVSKRMADWLIRVAKWLCKAKWINKFLGPKIPRFESYCHNVQATTKALFAHKKAVAGAFLVKILVYALYFSLPYFILRAVGEDVSWSKFAEVGLIAAFASGSVCWVPTPGGTGGIEFAFAIAIGAIGVPYAQANVVALLWRMLTFYFVVILSFASVVVFESGFQIKLRKDKKTAEARKAELLEEMRQIESIDSPNESSIEAQSGKDNQDLPR</sequence>
<feature type="transmembrane region" description="Helical" evidence="6">
    <location>
        <begin position="195"/>
        <end position="220"/>
    </location>
</feature>
<reference evidence="8" key="2">
    <citation type="journal article" date="2021" name="PeerJ">
        <title>Extensive microbial diversity within the chicken gut microbiome revealed by metagenomics and culture.</title>
        <authorList>
            <person name="Gilroy R."/>
            <person name="Ravi A."/>
            <person name="Getino M."/>
            <person name="Pursley I."/>
            <person name="Horton D.L."/>
            <person name="Alikhan N.F."/>
            <person name="Baker D."/>
            <person name="Gharbi K."/>
            <person name="Hall N."/>
            <person name="Watson M."/>
            <person name="Adriaenssens E.M."/>
            <person name="Foster-Nyarko E."/>
            <person name="Jarju S."/>
            <person name="Secka A."/>
            <person name="Antonio M."/>
            <person name="Oren A."/>
            <person name="Chaudhuri R.R."/>
            <person name="La Ragione R."/>
            <person name="Hildebrand F."/>
            <person name="Pallen M.J."/>
        </authorList>
    </citation>
    <scope>NUCLEOTIDE SEQUENCE</scope>
    <source>
        <strain evidence="8">17113</strain>
    </source>
</reference>
<feature type="region of interest" description="Disordered" evidence="7">
    <location>
        <begin position="405"/>
        <end position="430"/>
    </location>
</feature>
<dbReference type="AlphaFoldDB" id="A0A9D9GT31"/>
<dbReference type="PANTHER" id="PTHR37693">
    <property type="entry name" value="PHOSPHATIDYLGLYCEROL LYSYLTRANSFERASE"/>
    <property type="match status" value="1"/>
</dbReference>
<feature type="compositionally biased region" description="Polar residues" evidence="7">
    <location>
        <begin position="408"/>
        <end position="423"/>
    </location>
</feature>
<feature type="transmembrane region" description="Helical" evidence="6">
    <location>
        <begin position="331"/>
        <end position="350"/>
    </location>
</feature>
<accession>A0A9D9GT31</accession>
<feature type="transmembrane region" description="Helical" evidence="6">
    <location>
        <begin position="75"/>
        <end position="99"/>
    </location>
</feature>
<dbReference type="Proteomes" id="UP000823634">
    <property type="component" value="Unassembled WGS sequence"/>
</dbReference>
<proteinExistence type="inferred from homology"/>
<feature type="transmembrane region" description="Helical" evidence="6">
    <location>
        <begin position="35"/>
        <end position="55"/>
    </location>
</feature>
<dbReference type="EMBL" id="JADINA010000019">
    <property type="protein sequence ID" value="MBO8426200.1"/>
    <property type="molecule type" value="Genomic_DNA"/>
</dbReference>
<evidence type="ECO:0000256" key="5">
    <source>
        <dbReference type="ARBA" id="ARBA00023136"/>
    </source>
</evidence>
<evidence type="ECO:0000256" key="4">
    <source>
        <dbReference type="ARBA" id="ARBA00022989"/>
    </source>
</evidence>
<feature type="transmembrane region" description="Helical" evidence="6">
    <location>
        <begin position="272"/>
        <end position="295"/>
    </location>
</feature>
<dbReference type="PANTHER" id="PTHR37693:SF1">
    <property type="entry name" value="INTEGRAL MEMBRANE PROTEIN"/>
    <property type="match status" value="1"/>
</dbReference>
<evidence type="ECO:0000256" key="3">
    <source>
        <dbReference type="ARBA" id="ARBA00022692"/>
    </source>
</evidence>
<dbReference type="GO" id="GO:0005886">
    <property type="term" value="C:plasma membrane"/>
    <property type="evidence" value="ECO:0007669"/>
    <property type="project" value="UniProtKB-SubCell"/>
</dbReference>
<comment type="subcellular location">
    <subcellularLocation>
        <location evidence="1 6">Cell membrane</location>
        <topology evidence="1 6">Multi-pass membrane protein</topology>
    </subcellularLocation>
</comment>
<keyword evidence="6" id="KW-0808">Transferase</keyword>
<dbReference type="GO" id="GO:0046677">
    <property type="term" value="P:response to antibiotic"/>
    <property type="evidence" value="ECO:0007669"/>
    <property type="project" value="UniProtKB-KW"/>
</dbReference>
<evidence type="ECO:0000256" key="7">
    <source>
        <dbReference type="SAM" id="MobiDB-lite"/>
    </source>
</evidence>
<evidence type="ECO:0000313" key="8">
    <source>
        <dbReference type="EMBL" id="MBO8426200.1"/>
    </source>
</evidence>
<feature type="transmembrane region" description="Helical" evidence="6">
    <location>
        <begin position="356"/>
        <end position="377"/>
    </location>
</feature>
<keyword evidence="4 6" id="KW-1133">Transmembrane helix</keyword>
<evidence type="ECO:0000256" key="6">
    <source>
        <dbReference type="RuleBase" id="RU363042"/>
    </source>
</evidence>
<comment type="caution">
    <text evidence="8">The sequence shown here is derived from an EMBL/GenBank/DDBJ whole genome shotgun (WGS) entry which is preliminary data.</text>
</comment>
<name>A0A9D9GT31_9FIRM</name>
<keyword evidence="3 6" id="KW-0812">Transmembrane</keyword>
<dbReference type="NCBIfam" id="TIGR00374">
    <property type="entry name" value="flippase-like domain"/>
    <property type="match status" value="1"/>
</dbReference>
<dbReference type="EC" id="2.3.2.3" evidence="6"/>
<comment type="similarity">
    <text evidence="6">Belongs to the LPG synthase family.</text>
</comment>
<dbReference type="InterPro" id="IPR022791">
    <property type="entry name" value="L-PG_synthase/AglD"/>
</dbReference>
<feature type="transmembrane region" description="Helical" evidence="6">
    <location>
        <begin position="149"/>
        <end position="175"/>
    </location>
</feature>
<evidence type="ECO:0000313" key="9">
    <source>
        <dbReference type="Proteomes" id="UP000823634"/>
    </source>
</evidence>
<keyword evidence="5 6" id="KW-0472">Membrane</keyword>
<gene>
    <name evidence="6" type="primary">mprF</name>
    <name evidence="8" type="ORF">IAC61_02625</name>
</gene>
<dbReference type="GO" id="GO:0050071">
    <property type="term" value="F:phosphatidylglycerol lysyltransferase activity"/>
    <property type="evidence" value="ECO:0007669"/>
    <property type="project" value="UniProtKB-EC"/>
</dbReference>
<evidence type="ECO:0000256" key="1">
    <source>
        <dbReference type="ARBA" id="ARBA00004651"/>
    </source>
</evidence>
<keyword evidence="6" id="KW-0046">Antibiotic resistance</keyword>
<evidence type="ECO:0000256" key="2">
    <source>
        <dbReference type="ARBA" id="ARBA00022475"/>
    </source>
</evidence>
<reference evidence="8" key="1">
    <citation type="submission" date="2020-10" db="EMBL/GenBank/DDBJ databases">
        <authorList>
            <person name="Gilroy R."/>
        </authorList>
    </citation>
    <scope>NUCLEOTIDE SEQUENCE</scope>
    <source>
        <strain evidence="8">17113</strain>
    </source>
</reference>
<keyword evidence="2" id="KW-1003">Cell membrane</keyword>
<comment type="catalytic activity">
    <reaction evidence="6">
        <text>L-lysyl-tRNA(Lys) + a 1,2-diacyl-sn-glycero-3-phospho-(1'-sn-glycerol) = a 1,2-diacyl-sn-glycero-3-phospho-1'-(3'-O-L-lysyl)-sn-glycerol + tRNA(Lys)</text>
        <dbReference type="Rhea" id="RHEA:10668"/>
        <dbReference type="Rhea" id="RHEA-COMP:9696"/>
        <dbReference type="Rhea" id="RHEA-COMP:9697"/>
        <dbReference type="ChEBI" id="CHEBI:64716"/>
        <dbReference type="ChEBI" id="CHEBI:75792"/>
        <dbReference type="ChEBI" id="CHEBI:78442"/>
        <dbReference type="ChEBI" id="CHEBI:78529"/>
        <dbReference type="EC" id="2.3.2.3"/>
    </reaction>
</comment>
<dbReference type="GO" id="GO:0006629">
    <property type="term" value="P:lipid metabolic process"/>
    <property type="evidence" value="ECO:0007669"/>
    <property type="project" value="UniProtKB-KW"/>
</dbReference>
<comment type="function">
    <text evidence="6">Catalyzes the transfer of a lysyl group from L-lysyl-tRNA(Lys) to membrane-bound phosphatidylglycerol (PG), which produces lysylphosphatidylglycerol (LPG), a major component of the bacterial membrane with a positive net charge. LPG synthesis contributes to bacterial virulence as it is involved in the resistance mechanism against cationic antimicrobial peptides (CAMP) produces by the host's immune system (defensins, cathelicidins) and by the competing microorganisms.</text>
</comment>
<organism evidence="8 9">
    <name type="scientific">Candidatus Alloenteromonas pullistercoris</name>
    <dbReference type="NCBI Taxonomy" id="2840785"/>
    <lineage>
        <taxon>Bacteria</taxon>
        <taxon>Bacillati</taxon>
        <taxon>Bacillota</taxon>
        <taxon>Bacillota incertae sedis</taxon>
        <taxon>Candidatus Alloenteromonas</taxon>
    </lineage>
</organism>